<evidence type="ECO:0000313" key="2">
    <source>
        <dbReference type="EMBL" id="KAJ8431971.1"/>
    </source>
</evidence>
<gene>
    <name evidence="2" type="ORF">Cgig2_026997</name>
</gene>
<proteinExistence type="predicted"/>
<dbReference type="Proteomes" id="UP001153076">
    <property type="component" value="Unassembled WGS sequence"/>
</dbReference>
<name>A0A9Q1Q8D4_9CARY</name>
<dbReference type="AlphaFoldDB" id="A0A9Q1Q8D4"/>
<comment type="caution">
    <text evidence="2">The sequence shown here is derived from an EMBL/GenBank/DDBJ whole genome shotgun (WGS) entry which is preliminary data.</text>
</comment>
<evidence type="ECO:0000313" key="3">
    <source>
        <dbReference type="Proteomes" id="UP001153076"/>
    </source>
</evidence>
<feature type="region of interest" description="Disordered" evidence="1">
    <location>
        <begin position="38"/>
        <end position="101"/>
    </location>
</feature>
<feature type="compositionally biased region" description="Acidic residues" evidence="1">
    <location>
        <begin position="48"/>
        <end position="62"/>
    </location>
</feature>
<dbReference type="EMBL" id="JAKOGI010000649">
    <property type="protein sequence ID" value="KAJ8431971.1"/>
    <property type="molecule type" value="Genomic_DNA"/>
</dbReference>
<sequence>MEEVVNVLEVMQEKEYEDIPLVRADVKPYLVEIDIVNQYDESMGNDNKEDEEEEEEENEEFSNSELSISLLDNDMQEVQWEDTSDSNETKTSDNNDSLEPLMGHKCGLSRVLNATYERLKKPNIKPTIVIPKAITPIIDPNAASFIVKCISRVIVLVANLEVCSSDTYL</sequence>
<accession>A0A9Q1Q8D4</accession>
<organism evidence="2 3">
    <name type="scientific">Carnegiea gigantea</name>
    <dbReference type="NCBI Taxonomy" id="171969"/>
    <lineage>
        <taxon>Eukaryota</taxon>
        <taxon>Viridiplantae</taxon>
        <taxon>Streptophyta</taxon>
        <taxon>Embryophyta</taxon>
        <taxon>Tracheophyta</taxon>
        <taxon>Spermatophyta</taxon>
        <taxon>Magnoliopsida</taxon>
        <taxon>eudicotyledons</taxon>
        <taxon>Gunneridae</taxon>
        <taxon>Pentapetalae</taxon>
        <taxon>Caryophyllales</taxon>
        <taxon>Cactineae</taxon>
        <taxon>Cactaceae</taxon>
        <taxon>Cactoideae</taxon>
        <taxon>Echinocereeae</taxon>
        <taxon>Carnegiea</taxon>
    </lineage>
</organism>
<reference evidence="2" key="1">
    <citation type="submission" date="2022-04" db="EMBL/GenBank/DDBJ databases">
        <title>Carnegiea gigantea Genome sequencing and assembly v2.</title>
        <authorList>
            <person name="Copetti D."/>
            <person name="Sanderson M.J."/>
            <person name="Burquez A."/>
            <person name="Wojciechowski M.F."/>
        </authorList>
    </citation>
    <scope>NUCLEOTIDE SEQUENCE</scope>
    <source>
        <strain evidence="2">SGP5-SGP5p</strain>
        <tissue evidence="2">Aerial part</tissue>
    </source>
</reference>
<keyword evidence="3" id="KW-1185">Reference proteome</keyword>
<protein>
    <submittedName>
        <fullName evidence="2">Uncharacterized protein</fullName>
    </submittedName>
</protein>
<evidence type="ECO:0000256" key="1">
    <source>
        <dbReference type="SAM" id="MobiDB-lite"/>
    </source>
</evidence>